<feature type="transmembrane region" description="Helical" evidence="1">
    <location>
        <begin position="12"/>
        <end position="30"/>
    </location>
</feature>
<proteinExistence type="predicted"/>
<evidence type="ECO:0000313" key="3">
    <source>
        <dbReference type="Proteomes" id="UP000001477"/>
    </source>
</evidence>
<dbReference type="EMBL" id="CP001107">
    <property type="protein sequence ID" value="ACR74259.1"/>
    <property type="molecule type" value="Genomic_DNA"/>
</dbReference>
<evidence type="ECO:0000313" key="2">
    <source>
        <dbReference type="EMBL" id="ACR74259.1"/>
    </source>
</evidence>
<dbReference type="Proteomes" id="UP000001477">
    <property type="component" value="Chromosome"/>
</dbReference>
<dbReference type="KEGG" id="ere:EUBREC_0468"/>
<name>C4ZBW9_AGARV</name>
<sequence>MADFIIKKSRLSGFIAQTVGSYLLYFMWLFHLSVSHITRS</sequence>
<gene>
    <name evidence="2" type="ordered locus">EUBREC_0468</name>
</gene>
<organism evidence="2 3">
    <name type="scientific">Agathobacter rectalis (strain ATCC 33656 / DSM 3377 / JCM 17463 / KCTC 5835 / VPI 0990)</name>
    <name type="common">Eubacterium rectale</name>
    <dbReference type="NCBI Taxonomy" id="515619"/>
    <lineage>
        <taxon>Bacteria</taxon>
        <taxon>Bacillati</taxon>
        <taxon>Bacillota</taxon>
        <taxon>Clostridia</taxon>
        <taxon>Lachnospirales</taxon>
        <taxon>Lachnospiraceae</taxon>
        <taxon>Agathobacter</taxon>
    </lineage>
</organism>
<evidence type="ECO:0000256" key="1">
    <source>
        <dbReference type="SAM" id="Phobius"/>
    </source>
</evidence>
<dbReference type="PaxDb" id="515619-EUBREC_0468"/>
<protein>
    <submittedName>
        <fullName evidence="2">Uncharacterized protein</fullName>
    </submittedName>
</protein>
<keyword evidence="1" id="KW-0472">Membrane</keyword>
<reference evidence="2 3" key="1">
    <citation type="journal article" date="2009" name="Proc. Natl. Acad. Sci. U.S.A.">
        <title>Characterizing a model human gut microbiota composed of members of its two dominant bacterial phyla.</title>
        <authorList>
            <person name="Mahowald M.A."/>
            <person name="Rey F.E."/>
            <person name="Seedorf H."/>
            <person name="Turnbaugh P.J."/>
            <person name="Fulton R.S."/>
            <person name="Wollam A."/>
            <person name="Shah N."/>
            <person name="Wang C."/>
            <person name="Magrini V."/>
            <person name="Wilson R.K."/>
            <person name="Cantarel B.L."/>
            <person name="Coutinho P.M."/>
            <person name="Henrissat B."/>
            <person name="Crock L.W."/>
            <person name="Russell A."/>
            <person name="Verberkmoes N.C."/>
            <person name="Hettich R.L."/>
            <person name="Gordon J.I."/>
        </authorList>
    </citation>
    <scope>NUCLEOTIDE SEQUENCE [LARGE SCALE GENOMIC DNA]</scope>
    <source>
        <strain evidence="3">ATCC 33656 / DSM 3377 / JCM 17463 / KCTC 5835 / LMG 30912 / VPI 0990</strain>
    </source>
</reference>
<keyword evidence="1" id="KW-0812">Transmembrane</keyword>
<keyword evidence="1" id="KW-1133">Transmembrane helix</keyword>
<accession>C4ZBW9</accession>
<dbReference type="AlphaFoldDB" id="C4ZBW9"/>
<dbReference type="HOGENOM" id="CLU_3289861_0_0_9"/>